<dbReference type="OrthoDB" id="1937254at2759"/>
<organism evidence="1 2">
    <name type="scientific">Senna tora</name>
    <dbReference type="NCBI Taxonomy" id="362788"/>
    <lineage>
        <taxon>Eukaryota</taxon>
        <taxon>Viridiplantae</taxon>
        <taxon>Streptophyta</taxon>
        <taxon>Embryophyta</taxon>
        <taxon>Tracheophyta</taxon>
        <taxon>Spermatophyta</taxon>
        <taxon>Magnoliopsida</taxon>
        <taxon>eudicotyledons</taxon>
        <taxon>Gunneridae</taxon>
        <taxon>Pentapetalae</taxon>
        <taxon>rosids</taxon>
        <taxon>fabids</taxon>
        <taxon>Fabales</taxon>
        <taxon>Fabaceae</taxon>
        <taxon>Caesalpinioideae</taxon>
        <taxon>Cassia clade</taxon>
        <taxon>Senna</taxon>
    </lineage>
</organism>
<evidence type="ECO:0000313" key="2">
    <source>
        <dbReference type="Proteomes" id="UP000634136"/>
    </source>
</evidence>
<reference evidence="1" key="1">
    <citation type="submission" date="2020-09" db="EMBL/GenBank/DDBJ databases">
        <title>Genome-Enabled Discovery of Anthraquinone Biosynthesis in Senna tora.</title>
        <authorList>
            <person name="Kang S.-H."/>
            <person name="Pandey R.P."/>
            <person name="Lee C.-M."/>
            <person name="Sim J.-S."/>
            <person name="Jeong J.-T."/>
            <person name="Choi B.-S."/>
            <person name="Jung M."/>
            <person name="Ginzburg D."/>
            <person name="Zhao K."/>
            <person name="Won S.Y."/>
            <person name="Oh T.-J."/>
            <person name="Yu Y."/>
            <person name="Kim N.-H."/>
            <person name="Lee O.R."/>
            <person name="Lee T.-H."/>
            <person name="Bashyal P."/>
            <person name="Kim T.-S."/>
            <person name="Lee W.-H."/>
            <person name="Kawkins C."/>
            <person name="Kim C.-K."/>
            <person name="Kim J.S."/>
            <person name="Ahn B.O."/>
            <person name="Rhee S.Y."/>
            <person name="Sohng J.K."/>
        </authorList>
    </citation>
    <scope>NUCLEOTIDE SEQUENCE</scope>
    <source>
        <tissue evidence="1">Leaf</tissue>
    </source>
</reference>
<comment type="caution">
    <text evidence="1">The sequence shown here is derived from an EMBL/GenBank/DDBJ whole genome shotgun (WGS) entry which is preliminary data.</text>
</comment>
<dbReference type="PANTHER" id="PTHR45786">
    <property type="entry name" value="DNA BINDING PROTEIN-LIKE"/>
    <property type="match status" value="1"/>
</dbReference>
<dbReference type="PANTHER" id="PTHR45786:SF66">
    <property type="entry name" value="HOOK MOTIF PROTEIN, PUTATIVE-RELATED"/>
    <property type="match status" value="1"/>
</dbReference>
<proteinExistence type="predicted"/>
<name>A0A834SD39_9FABA</name>
<protein>
    <recommendedName>
        <fullName evidence="3">Helitron helicase-like domain-containing protein</fullName>
    </recommendedName>
</protein>
<keyword evidence="2" id="KW-1185">Reference proteome</keyword>
<dbReference type="AlphaFoldDB" id="A0A834SD39"/>
<accession>A0A834SD39</accession>
<dbReference type="Proteomes" id="UP000634136">
    <property type="component" value="Unassembled WGS sequence"/>
</dbReference>
<gene>
    <name evidence="1" type="ORF">G2W53_041006</name>
</gene>
<evidence type="ECO:0008006" key="3">
    <source>
        <dbReference type="Google" id="ProtNLM"/>
    </source>
</evidence>
<sequence length="130" mass="14903">MSEYCGAMMWYKECVNKSKNSVHPNFSLCCMKGKVQLPVTKEPPKLLFDLFTRKDSRSGDFMKEIRNYNNMFAFTSMGGKIDHSVNNGKGPYVFQLHGQNMHLLGSLLPCDDGPLKLSQLYIYDTDNEYL</sequence>
<evidence type="ECO:0000313" key="1">
    <source>
        <dbReference type="EMBL" id="KAF7801895.1"/>
    </source>
</evidence>
<dbReference type="EMBL" id="JAAIUW010000013">
    <property type="protein sequence ID" value="KAF7801895.1"/>
    <property type="molecule type" value="Genomic_DNA"/>
</dbReference>